<dbReference type="GO" id="GO:0008652">
    <property type="term" value="P:amino acid biosynthetic process"/>
    <property type="evidence" value="ECO:0007669"/>
    <property type="project" value="UniProtKB-KW"/>
</dbReference>
<keyword evidence="7" id="KW-0460">Magnesium</keyword>
<dbReference type="GO" id="GO:0009423">
    <property type="term" value="P:chorismate biosynthetic process"/>
    <property type="evidence" value="ECO:0007669"/>
    <property type="project" value="UniProtKB-UniRule"/>
</dbReference>
<comment type="subcellular location">
    <subcellularLocation>
        <location evidence="7">Cytoplasm</location>
    </subcellularLocation>
</comment>
<feature type="binding site" evidence="7">
    <location>
        <position position="118"/>
    </location>
    <ligand>
        <name>ATP</name>
        <dbReference type="ChEBI" id="CHEBI:30616"/>
    </ligand>
</feature>
<dbReference type="EMBL" id="CP042433">
    <property type="protein sequence ID" value="QEC54918.1"/>
    <property type="molecule type" value="Genomic_DNA"/>
</dbReference>
<feature type="binding site" evidence="7">
    <location>
        <position position="32"/>
    </location>
    <ligand>
        <name>substrate</name>
    </ligand>
</feature>
<evidence type="ECO:0000256" key="7">
    <source>
        <dbReference type="HAMAP-Rule" id="MF_00109"/>
    </source>
</evidence>
<dbReference type="GO" id="GO:0000287">
    <property type="term" value="F:magnesium ion binding"/>
    <property type="evidence" value="ECO:0007669"/>
    <property type="project" value="UniProtKB-UniRule"/>
</dbReference>
<keyword evidence="9" id="KW-1185">Reference proteome</keyword>
<keyword evidence="4 7" id="KW-0418">Kinase</keyword>
<dbReference type="PRINTS" id="PR01100">
    <property type="entry name" value="SHIKIMTKNASE"/>
</dbReference>
<dbReference type="InterPro" id="IPR000623">
    <property type="entry name" value="Shikimate_kinase/TSH1"/>
</dbReference>
<comment type="pathway">
    <text evidence="7">Metabolic intermediate biosynthesis; chorismate biosynthesis; chorismate from D-erythrose 4-phosphate and phosphoenolpyruvate: step 5/7.</text>
</comment>
<evidence type="ECO:0000256" key="1">
    <source>
        <dbReference type="ARBA" id="ARBA00022605"/>
    </source>
</evidence>
<feature type="binding site" evidence="7">
    <location>
        <position position="140"/>
    </location>
    <ligand>
        <name>substrate</name>
    </ligand>
</feature>
<comment type="subunit">
    <text evidence="7">Monomer.</text>
</comment>
<dbReference type="GO" id="GO:0005829">
    <property type="term" value="C:cytosol"/>
    <property type="evidence" value="ECO:0007669"/>
    <property type="project" value="TreeGrafter"/>
</dbReference>
<dbReference type="Proteomes" id="UP000321204">
    <property type="component" value="Chromosome"/>
</dbReference>
<comment type="function">
    <text evidence="7">Catalyzes the specific phosphorylation of the 3-hydroxyl group of shikimic acid using ATP as a cosubstrate.</text>
</comment>
<dbReference type="InterPro" id="IPR027417">
    <property type="entry name" value="P-loop_NTPase"/>
</dbReference>
<keyword evidence="6 7" id="KW-0057">Aromatic amino acid biosynthesis</keyword>
<comment type="cofactor">
    <cofactor evidence="7">
        <name>Mg(2+)</name>
        <dbReference type="ChEBI" id="CHEBI:18420"/>
    </cofactor>
    <text evidence="7">Binds 1 Mg(2+) ion per subunit.</text>
</comment>
<dbReference type="Pfam" id="PF01202">
    <property type="entry name" value="SKI"/>
    <property type="match status" value="1"/>
</dbReference>
<dbReference type="UniPathway" id="UPA00053">
    <property type="reaction ID" value="UER00088"/>
</dbReference>
<keyword evidence="1 7" id="KW-0028">Amino-acid biosynthesis</keyword>
<dbReference type="RefSeq" id="WP_146782568.1">
    <property type="nucleotide sequence ID" value="NZ_BAABIO010000006.1"/>
</dbReference>
<comment type="catalytic activity">
    <reaction evidence="7">
        <text>shikimate + ATP = 3-phosphoshikimate + ADP + H(+)</text>
        <dbReference type="Rhea" id="RHEA:13121"/>
        <dbReference type="ChEBI" id="CHEBI:15378"/>
        <dbReference type="ChEBI" id="CHEBI:30616"/>
        <dbReference type="ChEBI" id="CHEBI:36208"/>
        <dbReference type="ChEBI" id="CHEBI:145989"/>
        <dbReference type="ChEBI" id="CHEBI:456216"/>
        <dbReference type="EC" id="2.7.1.71"/>
    </reaction>
</comment>
<dbReference type="GO" id="GO:0005524">
    <property type="term" value="F:ATP binding"/>
    <property type="evidence" value="ECO:0007669"/>
    <property type="project" value="UniProtKB-UniRule"/>
</dbReference>
<comment type="caution">
    <text evidence="7">Lacks conserved residue(s) required for the propagation of feature annotation.</text>
</comment>
<dbReference type="Gene3D" id="3.40.50.300">
    <property type="entry name" value="P-loop containing nucleotide triphosphate hydrolases"/>
    <property type="match status" value="1"/>
</dbReference>
<evidence type="ECO:0000313" key="9">
    <source>
        <dbReference type="Proteomes" id="UP000321204"/>
    </source>
</evidence>
<sequence length="168" mass="19438">MRIFLIGFMGCGKTHWGKLLSQKLQIPFFDLDAVIEEQEGKSITEIFAENGEEHFRLLEKDVLYMLTESHDNFVMACGGGAPCFFNNIDYMKKKGATVWINCSPDCLYSRLVKEKEKRPLIKNIPDEELKAFIIKKYADRKIFYQQAAIILSDEEISLDTLIEKTFHT</sequence>
<evidence type="ECO:0000256" key="3">
    <source>
        <dbReference type="ARBA" id="ARBA00022741"/>
    </source>
</evidence>
<keyword evidence="3 7" id="KW-0547">Nucleotide-binding</keyword>
<dbReference type="CDD" id="cd00464">
    <property type="entry name" value="SK"/>
    <property type="match status" value="1"/>
</dbReference>
<feature type="binding site" evidence="7">
    <location>
        <begin position="10"/>
        <end position="15"/>
    </location>
    <ligand>
        <name>ATP</name>
        <dbReference type="ChEBI" id="CHEBI:30616"/>
    </ligand>
</feature>
<evidence type="ECO:0000256" key="5">
    <source>
        <dbReference type="ARBA" id="ARBA00022840"/>
    </source>
</evidence>
<dbReference type="PANTHER" id="PTHR21087">
    <property type="entry name" value="SHIKIMATE KINASE"/>
    <property type="match status" value="1"/>
</dbReference>
<dbReference type="GO" id="GO:0004765">
    <property type="term" value="F:shikimate kinase activity"/>
    <property type="evidence" value="ECO:0007669"/>
    <property type="project" value="UniProtKB-UniRule"/>
</dbReference>
<feature type="binding site" evidence="7">
    <location>
        <position position="56"/>
    </location>
    <ligand>
        <name>substrate</name>
    </ligand>
</feature>
<evidence type="ECO:0000256" key="4">
    <source>
        <dbReference type="ARBA" id="ARBA00022777"/>
    </source>
</evidence>
<dbReference type="HAMAP" id="MF_00109">
    <property type="entry name" value="Shikimate_kinase"/>
    <property type="match status" value="1"/>
</dbReference>
<organism evidence="8 9">
    <name type="scientific">Flavisolibacter ginsenosidimutans</name>
    <dbReference type="NCBI Taxonomy" id="661481"/>
    <lineage>
        <taxon>Bacteria</taxon>
        <taxon>Pseudomonadati</taxon>
        <taxon>Bacteroidota</taxon>
        <taxon>Chitinophagia</taxon>
        <taxon>Chitinophagales</taxon>
        <taxon>Chitinophagaceae</taxon>
        <taxon>Flavisolibacter</taxon>
    </lineage>
</organism>
<comment type="similarity">
    <text evidence="7">Belongs to the shikimate kinase family.</text>
</comment>
<dbReference type="EC" id="2.7.1.71" evidence="7"/>
<feature type="binding site" evidence="7">
    <location>
        <position position="14"/>
    </location>
    <ligand>
        <name>Mg(2+)</name>
        <dbReference type="ChEBI" id="CHEBI:18420"/>
    </ligand>
</feature>
<keyword evidence="5 7" id="KW-0067">ATP-binding</keyword>
<keyword evidence="2 7" id="KW-0808">Transferase</keyword>
<keyword evidence="7" id="KW-0963">Cytoplasm</keyword>
<protein>
    <recommendedName>
        <fullName evidence="7">Shikimate kinase</fullName>
        <shortName evidence="7">SK</shortName>
        <ecNumber evidence="7">2.7.1.71</ecNumber>
    </recommendedName>
</protein>
<dbReference type="AlphaFoldDB" id="A0A5B8UEI2"/>
<evidence type="ECO:0000256" key="2">
    <source>
        <dbReference type="ARBA" id="ARBA00022679"/>
    </source>
</evidence>
<dbReference type="InterPro" id="IPR031322">
    <property type="entry name" value="Shikimate/glucono_kinase"/>
</dbReference>
<evidence type="ECO:0000256" key="6">
    <source>
        <dbReference type="ARBA" id="ARBA00023141"/>
    </source>
</evidence>
<proteinExistence type="inferred from homology"/>
<name>A0A5B8UEI2_9BACT</name>
<feature type="binding site" evidence="7">
    <location>
        <position position="79"/>
    </location>
    <ligand>
        <name>substrate</name>
    </ligand>
</feature>
<reference evidence="8 9" key="1">
    <citation type="journal article" date="2015" name="Int. J. Syst. Evol. Microbiol.">
        <title>Flavisolibacter ginsenosidimutans sp. nov., with ginsenoside-converting activity isolated from soil used for cultivating ginseng.</title>
        <authorList>
            <person name="Zhao Y."/>
            <person name="Liu Q."/>
            <person name="Kang M.S."/>
            <person name="Jin F."/>
            <person name="Yu H."/>
            <person name="Im W.T."/>
        </authorList>
    </citation>
    <scope>NUCLEOTIDE SEQUENCE [LARGE SCALE GENOMIC DNA]</scope>
    <source>
        <strain evidence="8 9">Gsoil 636</strain>
    </source>
</reference>
<dbReference type="PANTHER" id="PTHR21087:SF16">
    <property type="entry name" value="SHIKIMATE KINASE 1, CHLOROPLASTIC"/>
    <property type="match status" value="1"/>
</dbReference>
<dbReference type="SUPFAM" id="SSF52540">
    <property type="entry name" value="P-loop containing nucleoside triphosphate hydrolases"/>
    <property type="match status" value="1"/>
</dbReference>
<dbReference type="KEGG" id="fgg:FSB75_03040"/>
<evidence type="ECO:0000313" key="8">
    <source>
        <dbReference type="EMBL" id="QEC54918.1"/>
    </source>
</evidence>
<dbReference type="GO" id="GO:0009073">
    <property type="term" value="P:aromatic amino acid family biosynthetic process"/>
    <property type="evidence" value="ECO:0007669"/>
    <property type="project" value="UniProtKB-KW"/>
</dbReference>
<keyword evidence="7" id="KW-0479">Metal-binding</keyword>
<gene>
    <name evidence="7" type="primary">aroK</name>
    <name evidence="8" type="ORF">FSB75_03040</name>
</gene>
<dbReference type="OrthoDB" id="9800332at2"/>
<accession>A0A5B8UEI2</accession>